<comment type="similarity">
    <text evidence="4">Belongs to the peptidase C1 family.</text>
</comment>
<dbReference type="GO" id="GO:0006508">
    <property type="term" value="P:proteolysis"/>
    <property type="evidence" value="ECO:0007669"/>
    <property type="project" value="UniProtKB-KW"/>
</dbReference>
<dbReference type="Proteomes" id="UP000657006">
    <property type="component" value="Unassembled WGS sequence"/>
</dbReference>
<protein>
    <recommendedName>
        <fullName evidence="4">Aminopeptidase</fullName>
    </recommendedName>
</protein>
<reference evidence="6" key="1">
    <citation type="submission" date="2020-08" db="EMBL/GenBank/DDBJ databases">
        <title>Genome public.</title>
        <authorList>
            <person name="Liu C."/>
            <person name="Sun Q."/>
        </authorList>
    </citation>
    <scope>NUCLEOTIDE SEQUENCE</scope>
    <source>
        <strain evidence="6">NSJ-32</strain>
    </source>
</reference>
<dbReference type="InterPro" id="IPR038765">
    <property type="entry name" value="Papain-like_cys_pep_sf"/>
</dbReference>
<evidence type="ECO:0000256" key="2">
    <source>
        <dbReference type="ARBA" id="ARBA00022801"/>
    </source>
</evidence>
<gene>
    <name evidence="6" type="ORF">H8730_15835</name>
</gene>
<dbReference type="PIRSF" id="PIRSF005700">
    <property type="entry name" value="PepC"/>
    <property type="match status" value="1"/>
</dbReference>
<dbReference type="Pfam" id="PF03051">
    <property type="entry name" value="Peptidase_C1_2"/>
    <property type="match status" value="1"/>
</dbReference>
<organism evidence="6 7">
    <name type="scientific">Bianquea renquensis</name>
    <dbReference type="NCBI Taxonomy" id="2763661"/>
    <lineage>
        <taxon>Bacteria</taxon>
        <taxon>Bacillati</taxon>
        <taxon>Bacillota</taxon>
        <taxon>Clostridia</taxon>
        <taxon>Eubacteriales</taxon>
        <taxon>Bianqueaceae</taxon>
        <taxon>Bianquea</taxon>
    </lineage>
</organism>
<evidence type="ECO:0000256" key="3">
    <source>
        <dbReference type="ARBA" id="ARBA00022807"/>
    </source>
</evidence>
<dbReference type="InterPro" id="IPR004134">
    <property type="entry name" value="Peptidase_C1B"/>
</dbReference>
<proteinExistence type="inferred from homology"/>
<feature type="active site" evidence="5">
    <location>
        <position position="66"/>
    </location>
</feature>
<dbReference type="InterPro" id="IPR000169">
    <property type="entry name" value="Pept_cys_AS"/>
</dbReference>
<dbReference type="PROSITE" id="PS00639">
    <property type="entry name" value="THIOL_PROTEASE_HIS"/>
    <property type="match status" value="1"/>
</dbReference>
<accession>A0A926I2Z7</accession>
<evidence type="ECO:0000313" key="7">
    <source>
        <dbReference type="Proteomes" id="UP000657006"/>
    </source>
</evidence>
<keyword evidence="3 4" id="KW-0788">Thiol protease</keyword>
<name>A0A926I2Z7_9FIRM</name>
<comment type="caution">
    <text evidence="6">The sequence shown here is derived from an EMBL/GenBank/DDBJ whole genome shotgun (WGS) entry which is preliminary data.</text>
</comment>
<evidence type="ECO:0000256" key="5">
    <source>
        <dbReference type="PIRSR" id="PIRSR005700-1"/>
    </source>
</evidence>
<evidence type="ECO:0000256" key="4">
    <source>
        <dbReference type="PIRNR" id="PIRNR005700"/>
    </source>
</evidence>
<evidence type="ECO:0000313" key="6">
    <source>
        <dbReference type="EMBL" id="MBC8545013.1"/>
    </source>
</evidence>
<evidence type="ECO:0000256" key="1">
    <source>
        <dbReference type="ARBA" id="ARBA00022670"/>
    </source>
</evidence>
<dbReference type="GO" id="GO:0043418">
    <property type="term" value="P:homocysteine catabolic process"/>
    <property type="evidence" value="ECO:0007669"/>
    <property type="project" value="TreeGrafter"/>
</dbReference>
<dbReference type="PANTHER" id="PTHR10363:SF2">
    <property type="entry name" value="BLEOMYCIN HYDROLASE"/>
    <property type="match status" value="1"/>
</dbReference>
<dbReference type="PROSITE" id="PS00139">
    <property type="entry name" value="THIOL_PROTEASE_CYS"/>
    <property type="match status" value="1"/>
</dbReference>
<dbReference type="PANTHER" id="PTHR10363">
    <property type="entry name" value="BLEOMYCIN HYDROLASE"/>
    <property type="match status" value="1"/>
</dbReference>
<feature type="active site" evidence="5">
    <location>
        <position position="360"/>
    </location>
</feature>
<dbReference type="EMBL" id="JACRSQ010000040">
    <property type="protein sequence ID" value="MBC8545013.1"/>
    <property type="molecule type" value="Genomic_DNA"/>
</dbReference>
<dbReference type="GO" id="GO:0070005">
    <property type="term" value="F:cysteine-type aminopeptidase activity"/>
    <property type="evidence" value="ECO:0007669"/>
    <property type="project" value="InterPro"/>
</dbReference>
<keyword evidence="4" id="KW-0031">Aminopeptidase</keyword>
<feature type="active site" evidence="5">
    <location>
        <position position="381"/>
    </location>
</feature>
<keyword evidence="2 4" id="KW-0378">Hydrolase</keyword>
<dbReference type="GO" id="GO:0005737">
    <property type="term" value="C:cytoplasm"/>
    <property type="evidence" value="ECO:0007669"/>
    <property type="project" value="TreeGrafter"/>
</dbReference>
<dbReference type="InterPro" id="IPR025660">
    <property type="entry name" value="Pept_his_AS"/>
</dbReference>
<dbReference type="GO" id="GO:0009636">
    <property type="term" value="P:response to toxic substance"/>
    <property type="evidence" value="ECO:0007669"/>
    <property type="project" value="TreeGrafter"/>
</dbReference>
<keyword evidence="1 4" id="KW-0645">Protease</keyword>
<dbReference type="CDD" id="cd00585">
    <property type="entry name" value="Peptidase_C1B"/>
    <property type="match status" value="1"/>
</dbReference>
<dbReference type="SUPFAM" id="SSF54001">
    <property type="entry name" value="Cysteine proteinases"/>
    <property type="match status" value="1"/>
</dbReference>
<dbReference type="Gene3D" id="3.90.70.10">
    <property type="entry name" value="Cysteine proteinases"/>
    <property type="match status" value="1"/>
</dbReference>
<keyword evidence="7" id="KW-1185">Reference proteome</keyword>
<dbReference type="AlphaFoldDB" id="A0A926I2Z7"/>
<sequence length="439" mass="51046">MTKSQLRQFAQEYHKNPLWRAMTNVLAKTSAADIAYVNSRGAAIQPVFSVDIPTMKAVDQQSSGRCWIFAGLNLLRERIGKKFHIQEFEFSQSYVAFWDRLEKINYFLEAMMTLADRPVDDREVQWLLQQGIQDGGQWDMFVNIVRKYGLVPKYAMPETWQSSNTKPMNRLTNTKLRQYAAILRRMAAEGKDQDALQREKNRMLSEMYGFLCCCYGEPPERFDFEYADQNKEYKKKRDLSPDVFYQEYVGDILEEYVSIIHTPTGDKPFGHSYTVSWLGNTLDGNIVRYLNVEMRRFKEMVVKQLTDGETVWFGCDCVQDDEQAVGVWDDRLHDYKTAFGMDFSLTKEERLDLRESAVAHAMVLTGVNLADGKPDKWKVENSWGENSGHKGYYVMTDSWFDEYVYQAVVQREYLSAQEIAAYEEEPKILSPWDPMGTLA</sequence>